<dbReference type="EMBL" id="CH694356">
    <property type="protein sequence ID" value="EDW37609.1"/>
    <property type="molecule type" value="Genomic_DNA"/>
</dbReference>
<proteinExistence type="predicted"/>
<reference evidence="3 4" key="1">
    <citation type="journal article" date="2007" name="Nature">
        <title>Evolution of genes and genomes on the Drosophila phylogeny.</title>
        <authorList>
            <consortium name="Drosophila 12 Genomes Consortium"/>
            <person name="Clark A.G."/>
            <person name="Eisen M.B."/>
            <person name="Smith D.R."/>
            <person name="Bergman C.M."/>
            <person name="Oliver B."/>
            <person name="Markow T.A."/>
            <person name="Kaufman T.C."/>
            <person name="Kellis M."/>
            <person name="Gelbart W."/>
            <person name="Iyer V.N."/>
            <person name="Pollard D.A."/>
            <person name="Sackton T.B."/>
            <person name="Larracuente A.M."/>
            <person name="Singh N.D."/>
            <person name="Abad J.P."/>
            <person name="Abt D.N."/>
            <person name="Adryan B."/>
            <person name="Aguade M."/>
            <person name="Akashi H."/>
            <person name="Anderson W.W."/>
            <person name="Aquadro C.F."/>
            <person name="Ardell D.H."/>
            <person name="Arguello R."/>
            <person name="Artieri C.G."/>
            <person name="Barbash D.A."/>
            <person name="Barker D."/>
            <person name="Barsanti P."/>
            <person name="Batterham P."/>
            <person name="Batzoglou S."/>
            <person name="Begun D."/>
            <person name="Bhutkar A."/>
            <person name="Blanco E."/>
            <person name="Bosak S.A."/>
            <person name="Bradley R.K."/>
            <person name="Brand A.D."/>
            <person name="Brent M.R."/>
            <person name="Brooks A.N."/>
            <person name="Brown R.H."/>
            <person name="Butlin R.K."/>
            <person name="Caggese C."/>
            <person name="Calvi B.R."/>
            <person name="Bernardo de Carvalho A."/>
            <person name="Caspi A."/>
            <person name="Castrezana S."/>
            <person name="Celniker S.E."/>
            <person name="Chang J.L."/>
            <person name="Chapple C."/>
            <person name="Chatterji S."/>
            <person name="Chinwalla A."/>
            <person name="Civetta A."/>
            <person name="Clifton S.W."/>
            <person name="Comeron J.M."/>
            <person name="Costello J.C."/>
            <person name="Coyne J.A."/>
            <person name="Daub J."/>
            <person name="David R.G."/>
            <person name="Delcher A.L."/>
            <person name="Delehaunty K."/>
            <person name="Do C.B."/>
            <person name="Ebling H."/>
            <person name="Edwards K."/>
            <person name="Eickbush T."/>
            <person name="Evans J.D."/>
            <person name="Filipski A."/>
            <person name="Findeiss S."/>
            <person name="Freyhult E."/>
            <person name="Fulton L."/>
            <person name="Fulton R."/>
            <person name="Garcia A.C."/>
            <person name="Gardiner A."/>
            <person name="Garfield D.A."/>
            <person name="Garvin B.E."/>
            <person name="Gibson G."/>
            <person name="Gilbert D."/>
            <person name="Gnerre S."/>
            <person name="Godfrey J."/>
            <person name="Good R."/>
            <person name="Gotea V."/>
            <person name="Gravely B."/>
            <person name="Greenberg A.J."/>
            <person name="Griffiths-Jones S."/>
            <person name="Gross S."/>
            <person name="Guigo R."/>
            <person name="Gustafson E.A."/>
            <person name="Haerty W."/>
            <person name="Hahn M.W."/>
            <person name="Halligan D.L."/>
            <person name="Halpern A.L."/>
            <person name="Halter G.M."/>
            <person name="Han M.V."/>
            <person name="Heger A."/>
            <person name="Hillier L."/>
            <person name="Hinrichs A.S."/>
            <person name="Holmes I."/>
            <person name="Hoskins R.A."/>
            <person name="Hubisz M.J."/>
            <person name="Hultmark D."/>
            <person name="Huntley M.A."/>
            <person name="Jaffe D.B."/>
            <person name="Jagadeeshan S."/>
            <person name="Jeck W.R."/>
            <person name="Johnson J."/>
            <person name="Jones C.D."/>
            <person name="Jordan W.C."/>
            <person name="Karpen G.H."/>
            <person name="Kataoka E."/>
            <person name="Keightley P.D."/>
            <person name="Kheradpour P."/>
            <person name="Kirkness E.F."/>
            <person name="Koerich L.B."/>
            <person name="Kristiansen K."/>
            <person name="Kudrna D."/>
            <person name="Kulathinal R.J."/>
            <person name="Kumar S."/>
            <person name="Kwok R."/>
            <person name="Lander E."/>
            <person name="Langley C.H."/>
            <person name="Lapoint R."/>
            <person name="Lazzaro B.P."/>
            <person name="Lee S.J."/>
            <person name="Levesque L."/>
            <person name="Li R."/>
            <person name="Lin C.F."/>
            <person name="Lin M.F."/>
            <person name="Lindblad-Toh K."/>
            <person name="Llopart A."/>
            <person name="Long M."/>
            <person name="Low L."/>
            <person name="Lozovsky E."/>
            <person name="Lu J."/>
            <person name="Luo M."/>
            <person name="Machado C.A."/>
            <person name="Makalowski W."/>
            <person name="Marzo M."/>
            <person name="Matsuda M."/>
            <person name="Matzkin L."/>
            <person name="McAllister B."/>
            <person name="McBride C.S."/>
            <person name="McKernan B."/>
            <person name="McKernan K."/>
            <person name="Mendez-Lago M."/>
            <person name="Minx P."/>
            <person name="Mollenhauer M.U."/>
            <person name="Montooth K."/>
            <person name="Mount S.M."/>
            <person name="Mu X."/>
            <person name="Myers E."/>
            <person name="Negre B."/>
            <person name="Newfeld S."/>
            <person name="Nielsen R."/>
            <person name="Noor M.A."/>
            <person name="O'Grady P."/>
            <person name="Pachter L."/>
            <person name="Papaceit M."/>
            <person name="Parisi M.J."/>
            <person name="Parisi M."/>
            <person name="Parts L."/>
            <person name="Pedersen J.S."/>
            <person name="Pesole G."/>
            <person name="Phillippy A.M."/>
            <person name="Ponting C.P."/>
            <person name="Pop M."/>
            <person name="Porcelli D."/>
            <person name="Powell J.R."/>
            <person name="Prohaska S."/>
            <person name="Pruitt K."/>
            <person name="Puig M."/>
            <person name="Quesneville H."/>
            <person name="Ram K.R."/>
            <person name="Rand D."/>
            <person name="Rasmussen M.D."/>
            <person name="Reed L.K."/>
            <person name="Reenan R."/>
            <person name="Reily A."/>
            <person name="Remington K.A."/>
            <person name="Rieger T.T."/>
            <person name="Ritchie M.G."/>
            <person name="Robin C."/>
            <person name="Rogers Y.H."/>
            <person name="Rohde C."/>
            <person name="Rozas J."/>
            <person name="Rubenfield M.J."/>
            <person name="Ruiz A."/>
            <person name="Russo S."/>
            <person name="Salzberg S.L."/>
            <person name="Sanchez-Gracia A."/>
            <person name="Saranga D.J."/>
            <person name="Sato H."/>
            <person name="Schaeffer S.W."/>
            <person name="Schatz M.C."/>
            <person name="Schlenke T."/>
            <person name="Schwartz R."/>
            <person name="Segarra C."/>
            <person name="Singh R.S."/>
            <person name="Sirot L."/>
            <person name="Sirota M."/>
            <person name="Sisneros N.B."/>
            <person name="Smith C.D."/>
            <person name="Smith T.F."/>
            <person name="Spieth J."/>
            <person name="Stage D.E."/>
            <person name="Stark A."/>
            <person name="Stephan W."/>
            <person name="Strausberg R.L."/>
            <person name="Strempel S."/>
            <person name="Sturgill D."/>
            <person name="Sutton G."/>
            <person name="Sutton G.G."/>
            <person name="Tao W."/>
            <person name="Teichmann S."/>
            <person name="Tobari Y.N."/>
            <person name="Tomimura Y."/>
            <person name="Tsolas J.M."/>
            <person name="Valente V.L."/>
            <person name="Venter E."/>
            <person name="Venter J.C."/>
            <person name="Vicario S."/>
            <person name="Vieira F.G."/>
            <person name="Vilella A.J."/>
            <person name="Villasante A."/>
            <person name="Walenz B."/>
            <person name="Wang J."/>
            <person name="Wasserman M."/>
            <person name="Watts T."/>
            <person name="Wilson D."/>
            <person name="Wilson R.K."/>
            <person name="Wing R.A."/>
            <person name="Wolfner M.F."/>
            <person name="Wong A."/>
            <person name="Wong G.K."/>
            <person name="Wu C.I."/>
            <person name="Wu G."/>
            <person name="Yamamoto D."/>
            <person name="Yang H.P."/>
            <person name="Yang S.P."/>
            <person name="Yorke J.A."/>
            <person name="Yoshida K."/>
            <person name="Zdobnov E."/>
            <person name="Zhang P."/>
            <person name="Zhang Y."/>
            <person name="Zimin A.V."/>
            <person name="Baldwin J."/>
            <person name="Abdouelleil A."/>
            <person name="Abdulkadir J."/>
            <person name="Abebe A."/>
            <person name="Abera B."/>
            <person name="Abreu J."/>
            <person name="Acer S.C."/>
            <person name="Aftuck L."/>
            <person name="Alexander A."/>
            <person name="An P."/>
            <person name="Anderson E."/>
            <person name="Anderson S."/>
            <person name="Arachi H."/>
            <person name="Azer M."/>
            <person name="Bachantsang P."/>
            <person name="Barry A."/>
            <person name="Bayul T."/>
            <person name="Berlin A."/>
            <person name="Bessette D."/>
            <person name="Bloom T."/>
            <person name="Blye J."/>
            <person name="Boguslavskiy L."/>
            <person name="Bonnet C."/>
            <person name="Boukhgalter B."/>
            <person name="Bourzgui I."/>
            <person name="Brown A."/>
            <person name="Cahill P."/>
            <person name="Channer S."/>
            <person name="Cheshatsang Y."/>
            <person name="Chuda L."/>
            <person name="Citroen M."/>
            <person name="Collymore A."/>
            <person name="Cooke P."/>
            <person name="Costello M."/>
            <person name="D'Aco K."/>
            <person name="Daza R."/>
            <person name="De Haan G."/>
            <person name="DeGray S."/>
            <person name="DeMaso C."/>
            <person name="Dhargay N."/>
            <person name="Dooley K."/>
            <person name="Dooley E."/>
            <person name="Doricent M."/>
            <person name="Dorje P."/>
            <person name="Dorjee K."/>
            <person name="Dupes A."/>
            <person name="Elong R."/>
            <person name="Falk J."/>
            <person name="Farina A."/>
            <person name="Faro S."/>
            <person name="Ferguson D."/>
            <person name="Fisher S."/>
            <person name="Foley C.D."/>
            <person name="Franke A."/>
            <person name="Friedrich D."/>
            <person name="Gadbois L."/>
            <person name="Gearin G."/>
            <person name="Gearin C.R."/>
            <person name="Giannoukos G."/>
            <person name="Goode T."/>
            <person name="Graham J."/>
            <person name="Grandbois E."/>
            <person name="Grewal S."/>
            <person name="Gyaltsen K."/>
            <person name="Hafez N."/>
            <person name="Hagos B."/>
            <person name="Hall J."/>
            <person name="Henson C."/>
            <person name="Hollinger A."/>
            <person name="Honan T."/>
            <person name="Huard M.D."/>
            <person name="Hughes L."/>
            <person name="Hurhula B."/>
            <person name="Husby M.E."/>
            <person name="Kamat A."/>
            <person name="Kanga B."/>
            <person name="Kashin S."/>
            <person name="Khazanovich D."/>
            <person name="Kisner P."/>
            <person name="Lance K."/>
            <person name="Lara M."/>
            <person name="Lee W."/>
            <person name="Lennon N."/>
            <person name="Letendre F."/>
            <person name="LeVine R."/>
            <person name="Lipovsky A."/>
            <person name="Liu X."/>
            <person name="Liu J."/>
            <person name="Liu S."/>
            <person name="Lokyitsang T."/>
            <person name="Lokyitsang Y."/>
            <person name="Lubonja R."/>
            <person name="Lui A."/>
            <person name="MacDonald P."/>
            <person name="Magnisalis V."/>
            <person name="Maru K."/>
            <person name="Matthews C."/>
            <person name="McCusker W."/>
            <person name="McDonough S."/>
            <person name="Mehta T."/>
            <person name="Meldrim J."/>
            <person name="Meneus L."/>
            <person name="Mihai O."/>
            <person name="Mihalev A."/>
            <person name="Mihova T."/>
            <person name="Mittelman R."/>
            <person name="Mlenga V."/>
            <person name="Montmayeur A."/>
            <person name="Mulrain L."/>
            <person name="Navidi A."/>
            <person name="Naylor J."/>
            <person name="Negash T."/>
            <person name="Nguyen T."/>
            <person name="Nguyen N."/>
            <person name="Nicol R."/>
            <person name="Norbu C."/>
            <person name="Norbu N."/>
            <person name="Novod N."/>
            <person name="O'Neill B."/>
            <person name="Osman S."/>
            <person name="Markiewicz E."/>
            <person name="Oyono O.L."/>
            <person name="Patti C."/>
            <person name="Phunkhang P."/>
            <person name="Pierre F."/>
            <person name="Priest M."/>
            <person name="Raghuraman S."/>
            <person name="Rege F."/>
            <person name="Reyes R."/>
            <person name="Rise C."/>
            <person name="Rogov P."/>
            <person name="Ross K."/>
            <person name="Ryan E."/>
            <person name="Settipalli S."/>
            <person name="Shea T."/>
            <person name="Sherpa N."/>
            <person name="Shi L."/>
            <person name="Shih D."/>
            <person name="Sparrow T."/>
            <person name="Spaulding J."/>
            <person name="Stalker J."/>
            <person name="Stange-Thomann N."/>
            <person name="Stavropoulos S."/>
            <person name="Stone C."/>
            <person name="Strader C."/>
            <person name="Tesfaye S."/>
            <person name="Thomson T."/>
            <person name="Thoulutsang Y."/>
            <person name="Thoulutsang D."/>
            <person name="Topham K."/>
            <person name="Topping I."/>
            <person name="Tsamla T."/>
            <person name="Vassiliev H."/>
            <person name="Vo A."/>
            <person name="Wangchuk T."/>
            <person name="Wangdi T."/>
            <person name="Weiand M."/>
            <person name="Wilkinson J."/>
            <person name="Wilson A."/>
            <person name="Yadav S."/>
            <person name="Young G."/>
            <person name="Yu Q."/>
            <person name="Zembek L."/>
            <person name="Zhong D."/>
            <person name="Zimmer A."/>
            <person name="Zwirko Z."/>
            <person name="Jaffe D.B."/>
            <person name="Alvarez P."/>
            <person name="Brockman W."/>
            <person name="Butler J."/>
            <person name="Chin C."/>
            <person name="Gnerre S."/>
            <person name="Grabherr M."/>
            <person name="Kleber M."/>
            <person name="Mauceli E."/>
            <person name="MacCallum I."/>
        </authorList>
    </citation>
    <scope>NUCLEOTIDE SEQUENCE [LARGE SCALE GENOMIC DNA]</scope>
    <source>
        <strain evidence="4">MSH-3 / Tucson 14011-0111.49</strain>
    </source>
</reference>
<organism evidence="4">
    <name type="scientific">Drosophila persimilis</name>
    <name type="common">Fruit fly</name>
    <dbReference type="NCBI Taxonomy" id="7234"/>
    <lineage>
        <taxon>Eukaryota</taxon>
        <taxon>Metazoa</taxon>
        <taxon>Ecdysozoa</taxon>
        <taxon>Arthropoda</taxon>
        <taxon>Hexapoda</taxon>
        <taxon>Insecta</taxon>
        <taxon>Pterygota</taxon>
        <taxon>Neoptera</taxon>
        <taxon>Endopterygota</taxon>
        <taxon>Diptera</taxon>
        <taxon>Brachycera</taxon>
        <taxon>Muscomorpha</taxon>
        <taxon>Ephydroidea</taxon>
        <taxon>Drosophilidae</taxon>
        <taxon>Drosophila</taxon>
        <taxon>Sophophora</taxon>
    </lineage>
</organism>
<feature type="compositionally biased region" description="Polar residues" evidence="1">
    <location>
        <begin position="116"/>
        <end position="131"/>
    </location>
</feature>
<feature type="region of interest" description="Disordered" evidence="1">
    <location>
        <begin position="68"/>
        <end position="131"/>
    </location>
</feature>
<gene>
    <name evidence="3" type="primary">Dper\GL16672</name>
    <name evidence="3" type="ORF">Dper_GL16672</name>
</gene>
<sequence>MARVNVTDHHEKLSLPFLRELSLKNLNHIDNLLDLLTVKSTSSYILTLITVAPLCVIIGMLYRRRNVKAPEQNADTAQTKENGKQPPIAPYRAPQITTTSAKPGARLYQPPPPTKQLANTVPRSPTTINEV</sequence>
<keyword evidence="2" id="KW-0812">Transmembrane</keyword>
<evidence type="ECO:0000256" key="1">
    <source>
        <dbReference type="SAM" id="MobiDB-lite"/>
    </source>
</evidence>
<dbReference type="AlphaFoldDB" id="B4IRK7"/>
<feature type="transmembrane region" description="Helical" evidence="2">
    <location>
        <begin position="43"/>
        <end position="62"/>
    </location>
</feature>
<evidence type="ECO:0000256" key="2">
    <source>
        <dbReference type="SAM" id="Phobius"/>
    </source>
</evidence>
<keyword evidence="2" id="KW-1133">Transmembrane helix</keyword>
<dbReference type="HOGENOM" id="CLU_1929773_0_0_1"/>
<evidence type="ECO:0000313" key="3">
    <source>
        <dbReference type="EMBL" id="EDW37609.1"/>
    </source>
</evidence>
<keyword evidence="2" id="KW-0472">Membrane</keyword>
<keyword evidence="4" id="KW-1185">Reference proteome</keyword>
<dbReference type="Proteomes" id="UP000008744">
    <property type="component" value="Unassembled WGS sequence"/>
</dbReference>
<dbReference type="PhylomeDB" id="B4IRK7"/>
<accession>B4IRK7</accession>
<evidence type="ECO:0000313" key="4">
    <source>
        <dbReference type="Proteomes" id="UP000008744"/>
    </source>
</evidence>
<name>B4IRK7_DROPE</name>
<protein>
    <submittedName>
        <fullName evidence="3">GL16672</fullName>
    </submittedName>
</protein>